<comment type="catalytic activity">
    <reaction evidence="1">
        <text>adenosylcob(III)inamide + ATP = adenosylcob(III)inamide phosphate + ADP + H(+)</text>
        <dbReference type="Rhea" id="RHEA:15769"/>
        <dbReference type="ChEBI" id="CHEBI:2480"/>
        <dbReference type="ChEBI" id="CHEBI:15378"/>
        <dbReference type="ChEBI" id="CHEBI:30616"/>
        <dbReference type="ChEBI" id="CHEBI:58502"/>
        <dbReference type="ChEBI" id="CHEBI:456216"/>
        <dbReference type="EC" id="2.7.1.156"/>
    </reaction>
</comment>
<dbReference type="GO" id="GO:0005524">
    <property type="term" value="F:ATP binding"/>
    <property type="evidence" value="ECO:0007669"/>
    <property type="project" value="UniProtKB-KW"/>
</dbReference>
<dbReference type="PANTHER" id="PTHR34848:SF1">
    <property type="entry name" value="BIFUNCTIONAL ADENOSYLCOBALAMIN BIOSYNTHESIS PROTEIN COBU"/>
    <property type="match status" value="1"/>
</dbReference>
<keyword evidence="13 20" id="KW-0418">Kinase</keyword>
<dbReference type="SUPFAM" id="SSF52540">
    <property type="entry name" value="P-loop containing nucleoside triphosphate hydrolases"/>
    <property type="match status" value="1"/>
</dbReference>
<comment type="pathway">
    <text evidence="6">Cofactor biosynthesis; adenosylcobalamin biosynthesis; adenosylcobalamin from cob(II)yrinate a,c-diamide: step 5/7.</text>
</comment>
<dbReference type="CDD" id="cd00544">
    <property type="entry name" value="CobU"/>
    <property type="match status" value="1"/>
</dbReference>
<evidence type="ECO:0000313" key="20">
    <source>
        <dbReference type="EMBL" id="TCO84011.1"/>
    </source>
</evidence>
<protein>
    <recommendedName>
        <fullName evidence="16">Adenosylcobinamide kinase</fullName>
        <ecNumber evidence="8">2.7.1.156</ecNumber>
        <ecNumber evidence="9">2.7.7.62</ecNumber>
    </recommendedName>
    <alternativeName>
        <fullName evidence="17">Adenosylcobinamide-phosphate guanylyltransferase</fullName>
    </alternativeName>
</protein>
<name>A0A4R2LAU2_9FIRM</name>
<dbReference type="GO" id="GO:0043752">
    <property type="term" value="F:adenosylcobinamide kinase activity"/>
    <property type="evidence" value="ECO:0007669"/>
    <property type="project" value="UniProtKB-EC"/>
</dbReference>
<keyword evidence="11 20" id="KW-0808">Transferase</keyword>
<evidence type="ECO:0000256" key="16">
    <source>
        <dbReference type="ARBA" id="ARBA00029570"/>
    </source>
</evidence>
<feature type="binding site" evidence="19">
    <location>
        <begin position="6"/>
        <end position="13"/>
    </location>
    <ligand>
        <name>GTP</name>
        <dbReference type="ChEBI" id="CHEBI:37565"/>
    </ligand>
</feature>
<gene>
    <name evidence="20" type="ORF">EV212_11034</name>
</gene>
<dbReference type="EC" id="2.7.1.156" evidence="8"/>
<dbReference type="GO" id="GO:0008820">
    <property type="term" value="F:cobinamide phosphate guanylyltransferase activity"/>
    <property type="evidence" value="ECO:0007669"/>
    <property type="project" value="UniProtKB-EC"/>
</dbReference>
<dbReference type="Pfam" id="PF02283">
    <property type="entry name" value="CobU"/>
    <property type="match status" value="1"/>
</dbReference>
<evidence type="ECO:0000256" key="5">
    <source>
        <dbReference type="ARBA" id="ARBA00004692"/>
    </source>
</evidence>
<dbReference type="RefSeq" id="WP_165873354.1">
    <property type="nucleotide sequence ID" value="NZ_JANKAQ010000011.1"/>
</dbReference>
<feature type="binding site" evidence="19">
    <location>
        <begin position="31"/>
        <end position="33"/>
    </location>
    <ligand>
        <name>GTP</name>
        <dbReference type="ChEBI" id="CHEBI:37565"/>
    </ligand>
</feature>
<comment type="function">
    <text evidence="4">Catalyzes ATP-dependent phosphorylation of adenosylcobinamide and addition of GMP to adenosylcobinamide phosphate.</text>
</comment>
<evidence type="ECO:0000256" key="8">
    <source>
        <dbReference type="ARBA" id="ARBA00012016"/>
    </source>
</evidence>
<dbReference type="GO" id="GO:0005525">
    <property type="term" value="F:GTP binding"/>
    <property type="evidence" value="ECO:0007669"/>
    <property type="project" value="UniProtKB-KW"/>
</dbReference>
<evidence type="ECO:0000256" key="4">
    <source>
        <dbReference type="ARBA" id="ARBA00003889"/>
    </source>
</evidence>
<keyword evidence="12 19" id="KW-0547">Nucleotide-binding</keyword>
<proteinExistence type="inferred from homology"/>
<feature type="binding site" evidence="19">
    <location>
        <begin position="48"/>
        <end position="51"/>
    </location>
    <ligand>
        <name>GTP</name>
        <dbReference type="ChEBI" id="CHEBI:37565"/>
    </ligand>
</feature>
<evidence type="ECO:0000256" key="9">
    <source>
        <dbReference type="ARBA" id="ARBA00012523"/>
    </source>
</evidence>
<accession>A0A4R2LAU2</accession>
<evidence type="ECO:0000256" key="15">
    <source>
        <dbReference type="ARBA" id="ARBA00023134"/>
    </source>
</evidence>
<dbReference type="AlphaFoldDB" id="A0A4R2LAU2"/>
<dbReference type="Proteomes" id="UP000295711">
    <property type="component" value="Unassembled WGS sequence"/>
</dbReference>
<dbReference type="PIRSF" id="PIRSF006135">
    <property type="entry name" value="CobU"/>
    <property type="match status" value="1"/>
</dbReference>
<comment type="similarity">
    <text evidence="7">Belongs to the CobU/CobP family.</text>
</comment>
<comment type="caution">
    <text evidence="20">The sequence shown here is derived from an EMBL/GenBank/DDBJ whole genome shotgun (WGS) entry which is preliminary data.</text>
</comment>
<dbReference type="UniPathway" id="UPA00148">
    <property type="reaction ID" value="UER00236"/>
</dbReference>
<evidence type="ECO:0000256" key="6">
    <source>
        <dbReference type="ARBA" id="ARBA00005159"/>
    </source>
</evidence>
<dbReference type="EC" id="2.7.7.62" evidence="9"/>
<sequence length="184" mass="20755">MILVTGGCRSGKSEFGEKLVEAMGRRRLYVATARIFDEEMARRVDKHKERRGELWITHEGYTDLETLDYTGFDGILLDSVTSMVTNLLFDFMAEQKDGEDFSKVDYSAAEAYIMDKFQSLGADVRKKNLPYVMVTDEIGLGVVPETPLGRGFRDILGRVNQYLASEAAEVYFVVSGIPMRIKAE</sequence>
<comment type="catalytic activity">
    <reaction evidence="2">
        <text>adenosylcob(III)inamide phosphate + GTP + H(+) = adenosylcob(III)inamide-GDP + diphosphate</text>
        <dbReference type="Rhea" id="RHEA:22712"/>
        <dbReference type="ChEBI" id="CHEBI:15378"/>
        <dbReference type="ChEBI" id="CHEBI:33019"/>
        <dbReference type="ChEBI" id="CHEBI:37565"/>
        <dbReference type="ChEBI" id="CHEBI:58502"/>
        <dbReference type="ChEBI" id="CHEBI:60487"/>
        <dbReference type="EC" id="2.7.7.62"/>
    </reaction>
</comment>
<keyword evidence="21" id="KW-1185">Reference proteome</keyword>
<dbReference type="InterPro" id="IPR003203">
    <property type="entry name" value="CobU/CobP"/>
</dbReference>
<evidence type="ECO:0000256" key="18">
    <source>
        <dbReference type="PIRSR" id="PIRSR006135-1"/>
    </source>
</evidence>
<keyword evidence="15 19" id="KW-0342">GTP-binding</keyword>
<evidence type="ECO:0000256" key="13">
    <source>
        <dbReference type="ARBA" id="ARBA00022777"/>
    </source>
</evidence>
<evidence type="ECO:0000256" key="3">
    <source>
        <dbReference type="ARBA" id="ARBA00001522"/>
    </source>
</evidence>
<keyword evidence="10" id="KW-0169">Cobalamin biosynthesis</keyword>
<evidence type="ECO:0000256" key="11">
    <source>
        <dbReference type="ARBA" id="ARBA00022679"/>
    </source>
</evidence>
<keyword evidence="20" id="KW-0548">Nucleotidyltransferase</keyword>
<evidence type="ECO:0000256" key="12">
    <source>
        <dbReference type="ARBA" id="ARBA00022741"/>
    </source>
</evidence>
<feature type="binding site" evidence="19">
    <location>
        <position position="59"/>
    </location>
    <ligand>
        <name>GTP</name>
        <dbReference type="ChEBI" id="CHEBI:37565"/>
    </ligand>
</feature>
<evidence type="ECO:0000256" key="2">
    <source>
        <dbReference type="ARBA" id="ARBA00000711"/>
    </source>
</evidence>
<organism evidence="20 21">
    <name type="scientific">Frisingicoccus caecimuris</name>
    <dbReference type="NCBI Taxonomy" id="1796636"/>
    <lineage>
        <taxon>Bacteria</taxon>
        <taxon>Bacillati</taxon>
        <taxon>Bacillota</taxon>
        <taxon>Clostridia</taxon>
        <taxon>Lachnospirales</taxon>
        <taxon>Lachnospiraceae</taxon>
        <taxon>Frisingicoccus</taxon>
    </lineage>
</organism>
<dbReference type="InterPro" id="IPR027417">
    <property type="entry name" value="P-loop_NTPase"/>
</dbReference>
<comment type="catalytic activity">
    <reaction evidence="3">
        <text>adenosylcob(III)inamide + GTP = adenosylcob(III)inamide phosphate + GDP + H(+)</text>
        <dbReference type="Rhea" id="RHEA:15765"/>
        <dbReference type="ChEBI" id="CHEBI:2480"/>
        <dbReference type="ChEBI" id="CHEBI:15378"/>
        <dbReference type="ChEBI" id="CHEBI:37565"/>
        <dbReference type="ChEBI" id="CHEBI:58189"/>
        <dbReference type="ChEBI" id="CHEBI:58502"/>
        <dbReference type="EC" id="2.7.1.156"/>
    </reaction>
</comment>
<comment type="pathway">
    <text evidence="5">Cofactor biosynthesis; adenosylcobalamin biosynthesis; adenosylcobalamin from cob(II)yrinate a,c-diamide: step 6/7.</text>
</comment>
<feature type="binding site" evidence="19">
    <location>
        <position position="78"/>
    </location>
    <ligand>
        <name>GTP</name>
        <dbReference type="ChEBI" id="CHEBI:37565"/>
    </ligand>
</feature>
<evidence type="ECO:0000313" key="21">
    <source>
        <dbReference type="Proteomes" id="UP000295711"/>
    </source>
</evidence>
<feature type="active site" description="GMP-histidine intermediate" evidence="18">
    <location>
        <position position="47"/>
    </location>
</feature>
<keyword evidence="14" id="KW-0067">ATP-binding</keyword>
<evidence type="ECO:0000256" key="10">
    <source>
        <dbReference type="ARBA" id="ARBA00022573"/>
    </source>
</evidence>
<dbReference type="EMBL" id="SLXA01000010">
    <property type="protein sequence ID" value="TCO84011.1"/>
    <property type="molecule type" value="Genomic_DNA"/>
</dbReference>
<evidence type="ECO:0000256" key="14">
    <source>
        <dbReference type="ARBA" id="ARBA00022840"/>
    </source>
</evidence>
<dbReference type="PANTHER" id="PTHR34848">
    <property type="match status" value="1"/>
</dbReference>
<reference evidence="20 21" key="1">
    <citation type="submission" date="2019-03" db="EMBL/GenBank/DDBJ databases">
        <title>Genomic Encyclopedia of Type Strains, Phase IV (KMG-IV): sequencing the most valuable type-strain genomes for metagenomic binning, comparative biology and taxonomic classification.</title>
        <authorList>
            <person name="Goeker M."/>
        </authorList>
    </citation>
    <scope>NUCLEOTIDE SEQUENCE [LARGE SCALE GENOMIC DNA]</scope>
    <source>
        <strain evidence="20 21">DSM 28559</strain>
    </source>
</reference>
<dbReference type="Gene3D" id="3.40.50.300">
    <property type="entry name" value="P-loop containing nucleotide triphosphate hydrolases"/>
    <property type="match status" value="1"/>
</dbReference>
<evidence type="ECO:0000256" key="19">
    <source>
        <dbReference type="PIRSR" id="PIRSR006135-2"/>
    </source>
</evidence>
<evidence type="ECO:0000256" key="17">
    <source>
        <dbReference type="ARBA" id="ARBA00030571"/>
    </source>
</evidence>
<dbReference type="GO" id="GO:0009236">
    <property type="term" value="P:cobalamin biosynthetic process"/>
    <property type="evidence" value="ECO:0007669"/>
    <property type="project" value="UniProtKB-UniPathway"/>
</dbReference>
<dbReference type="NCBIfam" id="NF004469">
    <property type="entry name" value="PRK05800.1"/>
    <property type="match status" value="1"/>
</dbReference>
<evidence type="ECO:0000256" key="7">
    <source>
        <dbReference type="ARBA" id="ARBA00007490"/>
    </source>
</evidence>
<evidence type="ECO:0000256" key="1">
    <source>
        <dbReference type="ARBA" id="ARBA00000312"/>
    </source>
</evidence>